<comment type="caution">
    <text evidence="1">The sequence shown here is derived from an EMBL/GenBank/DDBJ whole genome shotgun (WGS) entry which is preliminary data.</text>
</comment>
<evidence type="ECO:0000313" key="2">
    <source>
        <dbReference type="Proteomes" id="UP001162060"/>
    </source>
</evidence>
<gene>
    <name evidence="1" type="ORF">PM001_LOCUS31950</name>
</gene>
<accession>A0AAV1VKQ7</accession>
<organism evidence="1 2">
    <name type="scientific">Peronospora matthiolae</name>
    <dbReference type="NCBI Taxonomy" id="2874970"/>
    <lineage>
        <taxon>Eukaryota</taxon>
        <taxon>Sar</taxon>
        <taxon>Stramenopiles</taxon>
        <taxon>Oomycota</taxon>
        <taxon>Peronosporomycetes</taxon>
        <taxon>Peronosporales</taxon>
        <taxon>Peronosporaceae</taxon>
        <taxon>Peronospora</taxon>
    </lineage>
</organism>
<reference evidence="1" key="1">
    <citation type="submission" date="2024-01" db="EMBL/GenBank/DDBJ databases">
        <authorList>
            <person name="Webb A."/>
        </authorList>
    </citation>
    <scope>NUCLEOTIDE SEQUENCE</scope>
    <source>
        <strain evidence="1">Pm1</strain>
    </source>
</reference>
<dbReference type="EMBL" id="CAKLBY020000376">
    <property type="protein sequence ID" value="CAK7946800.1"/>
    <property type="molecule type" value="Genomic_DNA"/>
</dbReference>
<sequence length="87" mass="9791">MSTCRRKNRPPVLSVLSGSWSSPIYILSRLCSQLSASHLAKVNTFFQQHVLPAARSDQIILSRPMSLYLHVHIDTNMPTRSDGHVFS</sequence>
<dbReference type="Proteomes" id="UP001162060">
    <property type="component" value="Unassembled WGS sequence"/>
</dbReference>
<protein>
    <submittedName>
        <fullName evidence="1">Uncharacterized protein</fullName>
    </submittedName>
</protein>
<name>A0AAV1VKQ7_9STRA</name>
<proteinExistence type="predicted"/>
<evidence type="ECO:0000313" key="1">
    <source>
        <dbReference type="EMBL" id="CAK7946800.1"/>
    </source>
</evidence>
<dbReference type="AlphaFoldDB" id="A0AAV1VKQ7"/>